<evidence type="ECO:0000256" key="9">
    <source>
        <dbReference type="RuleBase" id="RU368031"/>
    </source>
</evidence>
<evidence type="ECO:0000313" key="10">
    <source>
        <dbReference type="EMBL" id="GKV19790.1"/>
    </source>
</evidence>
<keyword evidence="3 9" id="KW-0217">Developmental protein</keyword>
<comment type="PTM">
    <text evidence="9">PSK-alpha is produced by endopeptidase digestion. PSK-beta is produced from PSK-alpha by exopeptidase digestion.</text>
</comment>
<dbReference type="InterPro" id="IPR009438">
    <property type="entry name" value="Phytosulfokine"/>
</dbReference>
<proteinExistence type="inferred from homology"/>
<feature type="chain" id="PRO_5043094568" description="Phytosulfokine" evidence="9">
    <location>
        <begin position="28"/>
        <end position="85"/>
    </location>
</feature>
<reference evidence="10 11" key="1">
    <citation type="journal article" date="2021" name="Commun. Biol.">
        <title>The genome of Shorea leprosula (Dipterocarpaceae) highlights the ecological relevance of drought in aseasonal tropical rainforests.</title>
        <authorList>
            <person name="Ng K.K.S."/>
            <person name="Kobayashi M.J."/>
            <person name="Fawcett J.A."/>
            <person name="Hatakeyama M."/>
            <person name="Paape T."/>
            <person name="Ng C.H."/>
            <person name="Ang C.C."/>
            <person name="Tnah L.H."/>
            <person name="Lee C.T."/>
            <person name="Nishiyama T."/>
            <person name="Sese J."/>
            <person name="O'Brien M.J."/>
            <person name="Copetti D."/>
            <person name="Mohd Noor M.I."/>
            <person name="Ong R.C."/>
            <person name="Putra M."/>
            <person name="Sireger I.Z."/>
            <person name="Indrioko S."/>
            <person name="Kosugi Y."/>
            <person name="Izuno A."/>
            <person name="Isagi Y."/>
            <person name="Lee S.L."/>
            <person name="Shimizu K.K."/>
        </authorList>
    </citation>
    <scope>NUCLEOTIDE SEQUENCE [LARGE SCALE GENOMIC DNA]</scope>
    <source>
        <strain evidence="10">214</strain>
    </source>
</reference>
<protein>
    <recommendedName>
        <fullName evidence="9">Phytosulfokine</fullName>
    </recommendedName>
    <component>
        <recommendedName>
            <fullName evidence="9">Phytosulfokine-alpha</fullName>
            <shortName evidence="9">PSK-alpha</shortName>
            <shortName evidence="9">Phytosulfokine-a</shortName>
        </recommendedName>
    </component>
    <component>
        <recommendedName>
            <fullName evidence="9">Phytosulfokine-beta</fullName>
            <shortName evidence="9">PSK-beta</shortName>
            <shortName evidence="9">Phytosulfokine-b</shortName>
        </recommendedName>
    </component>
</protein>
<dbReference type="PANTHER" id="PTHR33285:SF55">
    <property type="entry name" value="PHYTOSULFOKINES 3"/>
    <property type="match status" value="1"/>
</dbReference>
<dbReference type="GO" id="GO:0008083">
    <property type="term" value="F:growth factor activity"/>
    <property type="evidence" value="ECO:0007669"/>
    <property type="project" value="UniProtKB-UniRule"/>
</dbReference>
<comment type="similarity">
    <text evidence="2 9">Belongs to the phytosulfokine family.</text>
</comment>
<feature type="signal peptide" evidence="9">
    <location>
        <begin position="1"/>
        <end position="27"/>
    </location>
</feature>
<keyword evidence="6 9" id="KW-0732">Signal</keyword>
<dbReference type="GO" id="GO:0005576">
    <property type="term" value="C:extracellular region"/>
    <property type="evidence" value="ECO:0007669"/>
    <property type="project" value="UniProtKB-SubCell"/>
</dbReference>
<evidence type="ECO:0000313" key="11">
    <source>
        <dbReference type="Proteomes" id="UP001054252"/>
    </source>
</evidence>
<name>A0AAV5K5I9_9ROSI</name>
<dbReference type="GO" id="GO:0030154">
    <property type="term" value="P:cell differentiation"/>
    <property type="evidence" value="ECO:0007669"/>
    <property type="project" value="UniProtKB-UniRule"/>
</dbReference>
<dbReference type="PANTHER" id="PTHR33285">
    <property type="entry name" value="PHYTOSULFOKINES 3"/>
    <property type="match status" value="1"/>
</dbReference>
<evidence type="ECO:0000256" key="2">
    <source>
        <dbReference type="ARBA" id="ARBA00010781"/>
    </source>
</evidence>
<evidence type="ECO:0000256" key="8">
    <source>
        <dbReference type="ARBA" id="ARBA00023030"/>
    </source>
</evidence>
<dbReference type="EMBL" id="BPVZ01000053">
    <property type="protein sequence ID" value="GKV19790.1"/>
    <property type="molecule type" value="Genomic_DNA"/>
</dbReference>
<evidence type="ECO:0000256" key="3">
    <source>
        <dbReference type="ARBA" id="ARBA00022473"/>
    </source>
</evidence>
<dbReference type="GO" id="GO:0008283">
    <property type="term" value="P:cell population proliferation"/>
    <property type="evidence" value="ECO:0007669"/>
    <property type="project" value="UniProtKB-UniRule"/>
</dbReference>
<dbReference type="Pfam" id="PF06404">
    <property type="entry name" value="PSK"/>
    <property type="match status" value="1"/>
</dbReference>
<keyword evidence="8 9" id="KW-0339">Growth factor</keyword>
<comment type="function">
    <text evidence="9">Promotes plant cell differentiation, organogenesis and somatic embryogenesis as well as cell proliferation.</text>
</comment>
<evidence type="ECO:0000256" key="4">
    <source>
        <dbReference type="ARBA" id="ARBA00022525"/>
    </source>
</evidence>
<keyword evidence="4 9" id="KW-0964">Secreted</keyword>
<evidence type="ECO:0000256" key="1">
    <source>
        <dbReference type="ARBA" id="ARBA00004613"/>
    </source>
</evidence>
<accession>A0AAV5K5I9</accession>
<keyword evidence="5 9" id="KW-0765">Sulfation</keyword>
<comment type="caution">
    <text evidence="10">The sequence shown here is derived from an EMBL/GenBank/DDBJ whole genome shotgun (WGS) entry which is preliminary data.</text>
</comment>
<gene>
    <name evidence="10" type="ORF">SLEP1_g30009</name>
</gene>
<keyword evidence="7 9" id="KW-0221">Differentiation</keyword>
<comment type="subcellular location">
    <subcellularLocation>
        <location evidence="1 9">Secreted</location>
    </subcellularLocation>
</comment>
<keyword evidence="11" id="KW-1185">Reference proteome</keyword>
<evidence type="ECO:0000256" key="5">
    <source>
        <dbReference type="ARBA" id="ARBA00022641"/>
    </source>
</evidence>
<evidence type="ECO:0000256" key="6">
    <source>
        <dbReference type="ARBA" id="ARBA00022729"/>
    </source>
</evidence>
<dbReference type="AlphaFoldDB" id="A0AAV5K5I9"/>
<comment type="PTM">
    <text evidence="9">Sulfation is important for activity and for the binding to a putative membrane receptor.</text>
</comment>
<dbReference type="Proteomes" id="UP001054252">
    <property type="component" value="Unassembled WGS sequence"/>
</dbReference>
<organism evidence="10 11">
    <name type="scientific">Rubroshorea leprosula</name>
    <dbReference type="NCBI Taxonomy" id="152421"/>
    <lineage>
        <taxon>Eukaryota</taxon>
        <taxon>Viridiplantae</taxon>
        <taxon>Streptophyta</taxon>
        <taxon>Embryophyta</taxon>
        <taxon>Tracheophyta</taxon>
        <taxon>Spermatophyta</taxon>
        <taxon>Magnoliopsida</taxon>
        <taxon>eudicotyledons</taxon>
        <taxon>Gunneridae</taxon>
        <taxon>Pentapetalae</taxon>
        <taxon>rosids</taxon>
        <taxon>malvids</taxon>
        <taxon>Malvales</taxon>
        <taxon>Dipterocarpaceae</taxon>
        <taxon>Rubroshorea</taxon>
    </lineage>
</organism>
<sequence>MPPKISTFCTISVISLLLLLFFGLISASRPEPLYSGVTSPVITQHEEVQAEESGCDDGVGEEECLIRRTLTAHIDYVYTQKINNP</sequence>
<evidence type="ECO:0000256" key="7">
    <source>
        <dbReference type="ARBA" id="ARBA00022782"/>
    </source>
</evidence>